<accession>A0A914DEH1</accession>
<dbReference type="AlphaFoldDB" id="A0A914DEH1"/>
<proteinExistence type="predicted"/>
<organism evidence="1 2">
    <name type="scientific">Acrobeloides nanus</name>
    <dbReference type="NCBI Taxonomy" id="290746"/>
    <lineage>
        <taxon>Eukaryota</taxon>
        <taxon>Metazoa</taxon>
        <taxon>Ecdysozoa</taxon>
        <taxon>Nematoda</taxon>
        <taxon>Chromadorea</taxon>
        <taxon>Rhabditida</taxon>
        <taxon>Tylenchina</taxon>
        <taxon>Cephalobomorpha</taxon>
        <taxon>Cephaloboidea</taxon>
        <taxon>Cephalobidae</taxon>
        <taxon>Acrobeloides</taxon>
    </lineage>
</organism>
<sequence length="87" mass="10368">MEKQFNNALKNPNSIILEKRYRALYDLLENKHLKRYPHQYKCGILGMTYEQLQIVNSEAFRNKAGLTKQTFSQRISRILRNVLSRPK</sequence>
<evidence type="ECO:0000313" key="2">
    <source>
        <dbReference type="WBParaSite" id="ACRNAN_scaffold2392.g6596.t1"/>
    </source>
</evidence>
<dbReference type="Proteomes" id="UP000887540">
    <property type="component" value="Unplaced"/>
</dbReference>
<reference evidence="2" key="1">
    <citation type="submission" date="2022-11" db="UniProtKB">
        <authorList>
            <consortium name="WormBaseParasite"/>
        </authorList>
    </citation>
    <scope>IDENTIFICATION</scope>
</reference>
<keyword evidence="1" id="KW-1185">Reference proteome</keyword>
<evidence type="ECO:0000313" key="1">
    <source>
        <dbReference type="Proteomes" id="UP000887540"/>
    </source>
</evidence>
<dbReference type="WBParaSite" id="ACRNAN_scaffold2392.g6596.t1">
    <property type="protein sequence ID" value="ACRNAN_scaffold2392.g6596.t1"/>
    <property type="gene ID" value="ACRNAN_scaffold2392.g6596"/>
</dbReference>
<name>A0A914DEH1_9BILA</name>
<protein>
    <submittedName>
        <fullName evidence="2">Uncharacterized protein</fullName>
    </submittedName>
</protein>